<dbReference type="GO" id="GO:0004518">
    <property type="term" value="F:nuclease activity"/>
    <property type="evidence" value="ECO:0007669"/>
    <property type="project" value="UniProtKB-KW"/>
</dbReference>
<comment type="cofactor">
    <cofactor evidence="1">
        <name>Mn(2+)</name>
        <dbReference type="ChEBI" id="CHEBI:29035"/>
    </cofactor>
</comment>
<dbReference type="SUPFAM" id="SSF56219">
    <property type="entry name" value="DNase I-like"/>
    <property type="match status" value="1"/>
</dbReference>
<reference evidence="14" key="1">
    <citation type="journal article" date="2017" name="Parasit. Vectors">
        <title>Sialotranscriptomics of Rhipicephalus zambeziensis reveals intricate expression profiles of secretory proteins and suggests tight temporal transcriptional regulation during blood-feeding.</title>
        <authorList>
            <person name="de Castro M.H."/>
            <person name="de Klerk D."/>
            <person name="Pienaar R."/>
            <person name="Rees D.J.G."/>
            <person name="Mans B.J."/>
        </authorList>
    </citation>
    <scope>NUCLEOTIDE SEQUENCE</scope>
    <source>
        <tissue evidence="14">Salivary glands</tissue>
    </source>
</reference>
<dbReference type="FunFam" id="3.60.10.10:FF:000024">
    <property type="entry name" value="Tyrosyl-DNA phosphodiesterase 2"/>
    <property type="match status" value="1"/>
</dbReference>
<keyword evidence="9" id="KW-0460">Magnesium</keyword>
<evidence type="ECO:0000256" key="8">
    <source>
        <dbReference type="ARBA" id="ARBA00022801"/>
    </source>
</evidence>
<accession>A0A224ZA40</accession>
<dbReference type="InterPro" id="IPR005135">
    <property type="entry name" value="Endo/exonuclease/phosphatase"/>
</dbReference>
<dbReference type="EMBL" id="GFPF01012538">
    <property type="protein sequence ID" value="MAA23684.1"/>
    <property type="molecule type" value="Transcribed_RNA"/>
</dbReference>
<dbReference type="AlphaFoldDB" id="A0A224ZA40"/>
<evidence type="ECO:0000256" key="10">
    <source>
        <dbReference type="ARBA" id="ARBA00023204"/>
    </source>
</evidence>
<dbReference type="Pfam" id="PF03372">
    <property type="entry name" value="Exo_endo_phos"/>
    <property type="match status" value="1"/>
</dbReference>
<protein>
    <recommendedName>
        <fullName evidence="4">Tyrosyl-DNA phosphodiesterase 2</fullName>
    </recommendedName>
    <alternativeName>
        <fullName evidence="12">5'-tyrosyl-DNA phosphodiesterase</fullName>
    </alternativeName>
</protein>
<comment type="subcellular location">
    <subcellularLocation>
        <location evidence="3">Nucleus</location>
        <location evidence="3">PML body</location>
    </subcellularLocation>
</comment>
<evidence type="ECO:0000256" key="2">
    <source>
        <dbReference type="ARBA" id="ARBA00001946"/>
    </source>
</evidence>
<dbReference type="Gene3D" id="3.60.10.10">
    <property type="entry name" value="Endonuclease/exonuclease/phosphatase"/>
    <property type="match status" value="1"/>
</dbReference>
<evidence type="ECO:0000256" key="3">
    <source>
        <dbReference type="ARBA" id="ARBA00004322"/>
    </source>
</evidence>
<keyword evidence="14" id="KW-0675">Receptor</keyword>
<evidence type="ECO:0000313" key="14">
    <source>
        <dbReference type="EMBL" id="MAA23684.1"/>
    </source>
</evidence>
<keyword evidence="7" id="KW-0227">DNA damage</keyword>
<evidence type="ECO:0000256" key="12">
    <source>
        <dbReference type="ARBA" id="ARBA00031304"/>
    </source>
</evidence>
<evidence type="ECO:0000256" key="1">
    <source>
        <dbReference type="ARBA" id="ARBA00001936"/>
    </source>
</evidence>
<keyword evidence="10" id="KW-0234">DNA repair</keyword>
<dbReference type="CDD" id="cd09080">
    <property type="entry name" value="TDP2"/>
    <property type="match status" value="1"/>
</dbReference>
<keyword evidence="5" id="KW-0540">Nuclease</keyword>
<comment type="cofactor">
    <cofactor evidence="2">
        <name>Mg(2+)</name>
        <dbReference type="ChEBI" id="CHEBI:18420"/>
    </cofactor>
</comment>
<feature type="domain" description="Endonuclease/exonuclease/phosphatase" evidence="13">
    <location>
        <begin position="110"/>
        <end position="346"/>
    </location>
</feature>
<evidence type="ECO:0000256" key="5">
    <source>
        <dbReference type="ARBA" id="ARBA00022722"/>
    </source>
</evidence>
<dbReference type="GO" id="GO:0003697">
    <property type="term" value="F:single-stranded DNA binding"/>
    <property type="evidence" value="ECO:0007669"/>
    <property type="project" value="TreeGrafter"/>
</dbReference>
<dbReference type="InterPro" id="IPR051547">
    <property type="entry name" value="TDP2-like"/>
</dbReference>
<dbReference type="GO" id="GO:0016605">
    <property type="term" value="C:PML body"/>
    <property type="evidence" value="ECO:0007669"/>
    <property type="project" value="UniProtKB-SubCell"/>
</dbReference>
<keyword evidence="8" id="KW-0378">Hydrolase</keyword>
<proteinExistence type="predicted"/>
<dbReference type="GO" id="GO:0006302">
    <property type="term" value="P:double-strand break repair"/>
    <property type="evidence" value="ECO:0007669"/>
    <property type="project" value="TreeGrafter"/>
</dbReference>
<evidence type="ECO:0000256" key="7">
    <source>
        <dbReference type="ARBA" id="ARBA00022763"/>
    </source>
</evidence>
<sequence length="356" mass="40042">MEADEDTDIIEVMERKPEQLAGDIVVYEVHDSDSECSDVLDESSVLIADSSAVVDDTSILEIVDSDEEPGNTQLSGIVTSMRRVSMPSSVSPDVPAVQTSQGRHEVMTLVSWNVDGLNQKHLHQRIIAVCDEILRLDPDVVYLQEVVPEIEPSIRLQFARYLCIPDASQGYYVMTLLKGETVKYKSHNVAQFSSTKMERHIVQTEATFNDKDLVLLNTHLESMGYSSEVRQAQLRRCFRQCRKEPPGKTVILGGDMNLRDHEVDSIGGVPGGIQDVWTACGSDPGSCYTWDMTCNDNLDFGKKITARLRFDRVYVRHSEPAHLMPAFFKLIGQKRLETEQCFPSDHWGVAVQFRCL</sequence>
<evidence type="ECO:0000256" key="9">
    <source>
        <dbReference type="ARBA" id="ARBA00022842"/>
    </source>
</evidence>
<dbReference type="GO" id="GO:0070260">
    <property type="term" value="F:5'-tyrosyl-DNA phosphodiesterase activity"/>
    <property type="evidence" value="ECO:0007669"/>
    <property type="project" value="TreeGrafter"/>
</dbReference>
<dbReference type="PANTHER" id="PTHR15822">
    <property type="entry name" value="TRAF AND TNF RECEPTOR-ASSOCIATED PROTEIN"/>
    <property type="match status" value="1"/>
</dbReference>
<keyword evidence="6" id="KW-0479">Metal-binding</keyword>
<keyword evidence="11" id="KW-0539">Nucleus</keyword>
<organism evidence="14">
    <name type="scientific">Rhipicephalus zambeziensis</name>
    <dbReference type="NCBI Taxonomy" id="60191"/>
    <lineage>
        <taxon>Eukaryota</taxon>
        <taxon>Metazoa</taxon>
        <taxon>Ecdysozoa</taxon>
        <taxon>Arthropoda</taxon>
        <taxon>Chelicerata</taxon>
        <taxon>Arachnida</taxon>
        <taxon>Acari</taxon>
        <taxon>Parasitiformes</taxon>
        <taxon>Ixodida</taxon>
        <taxon>Ixodoidea</taxon>
        <taxon>Ixodidae</taxon>
        <taxon>Rhipicephalinae</taxon>
        <taxon>Rhipicephalus</taxon>
        <taxon>Rhipicephalus</taxon>
    </lineage>
</organism>
<name>A0A224ZA40_9ACAR</name>
<dbReference type="GO" id="GO:0046872">
    <property type="term" value="F:metal ion binding"/>
    <property type="evidence" value="ECO:0007669"/>
    <property type="project" value="UniProtKB-KW"/>
</dbReference>
<evidence type="ECO:0000256" key="6">
    <source>
        <dbReference type="ARBA" id="ARBA00022723"/>
    </source>
</evidence>
<evidence type="ECO:0000256" key="4">
    <source>
        <dbReference type="ARBA" id="ARBA00017870"/>
    </source>
</evidence>
<dbReference type="GO" id="GO:0005737">
    <property type="term" value="C:cytoplasm"/>
    <property type="evidence" value="ECO:0007669"/>
    <property type="project" value="TreeGrafter"/>
</dbReference>
<dbReference type="InterPro" id="IPR036691">
    <property type="entry name" value="Endo/exonu/phosph_ase_sf"/>
</dbReference>
<evidence type="ECO:0000256" key="11">
    <source>
        <dbReference type="ARBA" id="ARBA00023242"/>
    </source>
</evidence>
<evidence type="ECO:0000259" key="13">
    <source>
        <dbReference type="Pfam" id="PF03372"/>
    </source>
</evidence>
<dbReference type="PANTHER" id="PTHR15822:SF4">
    <property type="entry name" value="TYROSYL-DNA PHOSPHODIESTERASE 2"/>
    <property type="match status" value="1"/>
</dbReference>